<evidence type="ECO:0000256" key="8">
    <source>
        <dbReference type="SAM" id="MobiDB-lite"/>
    </source>
</evidence>
<evidence type="ECO:0000256" key="2">
    <source>
        <dbReference type="ARBA" id="ARBA00009212"/>
    </source>
</evidence>
<feature type="transmembrane region" description="Helical" evidence="9">
    <location>
        <begin position="6"/>
        <end position="24"/>
    </location>
</feature>
<dbReference type="PANTHER" id="PTHR34702:SF1">
    <property type="entry name" value="NA(+)_H(+) ANTIPORTER SUBUNIT F"/>
    <property type="match status" value="1"/>
</dbReference>
<proteinExistence type="inferred from homology"/>
<dbReference type="GO" id="GO:0005886">
    <property type="term" value="C:plasma membrane"/>
    <property type="evidence" value="ECO:0007669"/>
    <property type="project" value="UniProtKB-SubCell"/>
</dbReference>
<evidence type="ECO:0000256" key="5">
    <source>
        <dbReference type="ARBA" id="ARBA00022692"/>
    </source>
</evidence>
<evidence type="ECO:0000256" key="1">
    <source>
        <dbReference type="ARBA" id="ARBA00004651"/>
    </source>
</evidence>
<feature type="transmembrane region" description="Helical" evidence="9">
    <location>
        <begin position="59"/>
        <end position="81"/>
    </location>
</feature>
<evidence type="ECO:0000256" key="7">
    <source>
        <dbReference type="ARBA" id="ARBA00023136"/>
    </source>
</evidence>
<evidence type="ECO:0000313" key="11">
    <source>
        <dbReference type="Proteomes" id="UP000600171"/>
    </source>
</evidence>
<evidence type="ECO:0008006" key="12">
    <source>
        <dbReference type="Google" id="ProtNLM"/>
    </source>
</evidence>
<keyword evidence="5 9" id="KW-0812">Transmembrane</keyword>
<organism evidence="10 11">
    <name type="scientific">Rothia aerolata</name>
    <dbReference type="NCBI Taxonomy" id="1812262"/>
    <lineage>
        <taxon>Bacteria</taxon>
        <taxon>Bacillati</taxon>
        <taxon>Actinomycetota</taxon>
        <taxon>Actinomycetes</taxon>
        <taxon>Micrococcales</taxon>
        <taxon>Micrococcaceae</taxon>
        <taxon>Rothia</taxon>
    </lineage>
</organism>
<gene>
    <name evidence="10" type="ORF">GCM10007359_16000</name>
</gene>
<evidence type="ECO:0000256" key="9">
    <source>
        <dbReference type="SAM" id="Phobius"/>
    </source>
</evidence>
<dbReference type="EMBL" id="BMDC01000003">
    <property type="protein sequence ID" value="GGH64070.1"/>
    <property type="molecule type" value="Genomic_DNA"/>
</dbReference>
<feature type="compositionally biased region" description="Basic residues" evidence="8">
    <location>
        <begin position="117"/>
        <end position="134"/>
    </location>
</feature>
<keyword evidence="7 9" id="KW-0472">Membrane</keyword>
<dbReference type="RefSeq" id="WP_188359861.1">
    <property type="nucleotide sequence ID" value="NZ_BMDC01000003.1"/>
</dbReference>
<protein>
    <recommendedName>
        <fullName evidence="12">Sodium:proton antiporter</fullName>
    </recommendedName>
</protein>
<name>A0A917IV44_9MICC</name>
<feature type="transmembrane region" description="Helical" evidence="9">
    <location>
        <begin position="33"/>
        <end position="53"/>
    </location>
</feature>
<accession>A0A917IV44</accession>
<dbReference type="Proteomes" id="UP000600171">
    <property type="component" value="Unassembled WGS sequence"/>
</dbReference>
<sequence>MTAVLWIAGIMLVLASFGTLYRIFRGPTLLDRVLATDLLLSIFVAALCMHMIASDSYEHVLLLVAASTIGFVGSVTVARYAENTPSGEKKLRPSRLQEVNKNDPRSARRLEAVRRQAAARKRKNKGAKSTRASRRVSAGKEQ</sequence>
<dbReference type="Pfam" id="PF04066">
    <property type="entry name" value="MrpF_PhaF"/>
    <property type="match status" value="1"/>
</dbReference>
<evidence type="ECO:0000256" key="3">
    <source>
        <dbReference type="ARBA" id="ARBA00022448"/>
    </source>
</evidence>
<dbReference type="InterPro" id="IPR007208">
    <property type="entry name" value="MrpF/PhaF-like"/>
</dbReference>
<feature type="compositionally biased region" description="Basic and acidic residues" evidence="8">
    <location>
        <begin position="98"/>
        <end position="114"/>
    </location>
</feature>
<reference evidence="10 11" key="1">
    <citation type="journal article" date="2014" name="Int. J. Syst. Evol. Microbiol.">
        <title>Complete genome sequence of Corynebacterium casei LMG S-19264T (=DSM 44701T), isolated from a smear-ripened cheese.</title>
        <authorList>
            <consortium name="US DOE Joint Genome Institute (JGI-PGF)"/>
            <person name="Walter F."/>
            <person name="Albersmeier A."/>
            <person name="Kalinowski J."/>
            <person name="Ruckert C."/>
        </authorList>
    </citation>
    <scope>NUCLEOTIDE SEQUENCE [LARGE SCALE GENOMIC DNA]</scope>
    <source>
        <strain evidence="10 11">CCM 8669</strain>
    </source>
</reference>
<evidence type="ECO:0000313" key="10">
    <source>
        <dbReference type="EMBL" id="GGH64070.1"/>
    </source>
</evidence>
<feature type="region of interest" description="Disordered" evidence="8">
    <location>
        <begin position="83"/>
        <end position="142"/>
    </location>
</feature>
<keyword evidence="4" id="KW-1003">Cell membrane</keyword>
<comment type="similarity">
    <text evidence="2">Belongs to the CPA3 antiporters (TC 2.A.63) subunit F family.</text>
</comment>
<evidence type="ECO:0000256" key="6">
    <source>
        <dbReference type="ARBA" id="ARBA00022989"/>
    </source>
</evidence>
<dbReference type="AlphaFoldDB" id="A0A917IV44"/>
<dbReference type="GO" id="GO:0015385">
    <property type="term" value="F:sodium:proton antiporter activity"/>
    <property type="evidence" value="ECO:0007669"/>
    <property type="project" value="TreeGrafter"/>
</dbReference>
<comment type="subcellular location">
    <subcellularLocation>
        <location evidence="1">Cell membrane</location>
        <topology evidence="1">Multi-pass membrane protein</topology>
    </subcellularLocation>
</comment>
<evidence type="ECO:0000256" key="4">
    <source>
        <dbReference type="ARBA" id="ARBA00022475"/>
    </source>
</evidence>
<comment type="caution">
    <text evidence="10">The sequence shown here is derived from an EMBL/GenBank/DDBJ whole genome shotgun (WGS) entry which is preliminary data.</text>
</comment>
<keyword evidence="6 9" id="KW-1133">Transmembrane helix</keyword>
<dbReference type="PANTHER" id="PTHR34702">
    <property type="entry name" value="NA(+)/H(+) ANTIPORTER SUBUNIT F1"/>
    <property type="match status" value="1"/>
</dbReference>
<keyword evidence="3" id="KW-0813">Transport</keyword>
<keyword evidence="11" id="KW-1185">Reference proteome</keyword>